<proteinExistence type="predicted"/>
<evidence type="ECO:0000313" key="4">
    <source>
        <dbReference type="Proteomes" id="UP001476247"/>
    </source>
</evidence>
<feature type="transmembrane region" description="Helical" evidence="2">
    <location>
        <begin position="113"/>
        <end position="133"/>
    </location>
</feature>
<keyword evidence="2" id="KW-1133">Transmembrane helix</keyword>
<feature type="transmembrane region" description="Helical" evidence="2">
    <location>
        <begin position="15"/>
        <end position="34"/>
    </location>
</feature>
<evidence type="ECO:0000256" key="1">
    <source>
        <dbReference type="SAM" id="MobiDB-lite"/>
    </source>
</evidence>
<feature type="transmembrane region" description="Helical" evidence="2">
    <location>
        <begin position="74"/>
        <end position="93"/>
    </location>
</feature>
<accession>A0ABP9XMM6</accession>
<feature type="compositionally biased region" description="Basic and acidic residues" evidence="1">
    <location>
        <begin position="238"/>
        <end position="249"/>
    </location>
</feature>
<keyword evidence="4" id="KW-1185">Reference proteome</keyword>
<sequence length="324" mass="36692">MEFVGQSSQPDGSEIAAKIVSMSSITLISLLFGIKTYNVHFRYLTYSRWLIEKVYVVSSIRTTRWKSKAYKFHLLLMTPYIAIFTLMMVFHIAEIDDSGICIIGLESIASLPLLIYDFFINLYMTIFFIRPLLKLSSGAKKIDWKASRLNEVALRTLVASVVCLLASFANVFSLVMFDGRERGLVCLTCCTVDVTINVTTIHWVTSHSPSKRVKDNMEYSTNQRDSNPEFSASQRSQTKNDDFNQRDDNHSDIDMIAATDLQHRGHTFSAKFKDTNSPKTAPPYEPNSNTGTIAKRDDRPSSDSNFFSPSLQESHNSRKSLTKT</sequence>
<evidence type="ECO:0000313" key="3">
    <source>
        <dbReference type="EMBL" id="GAA5796051.1"/>
    </source>
</evidence>
<feature type="transmembrane region" description="Helical" evidence="2">
    <location>
        <begin position="154"/>
        <end position="177"/>
    </location>
</feature>
<keyword evidence="2" id="KW-0472">Membrane</keyword>
<organism evidence="3 4">
    <name type="scientific">Helicostylum pulchrum</name>
    <dbReference type="NCBI Taxonomy" id="562976"/>
    <lineage>
        <taxon>Eukaryota</taxon>
        <taxon>Fungi</taxon>
        <taxon>Fungi incertae sedis</taxon>
        <taxon>Mucoromycota</taxon>
        <taxon>Mucoromycotina</taxon>
        <taxon>Mucoromycetes</taxon>
        <taxon>Mucorales</taxon>
        <taxon>Mucorineae</taxon>
        <taxon>Mucoraceae</taxon>
        <taxon>Helicostylum</taxon>
    </lineage>
</organism>
<reference evidence="3 4" key="1">
    <citation type="submission" date="2024-04" db="EMBL/GenBank/DDBJ databases">
        <title>genome sequences of Mucor flavus KT1a and Helicostylum pulchrum KT1b strains isolation_sourced from the surface of a dry-aged beef.</title>
        <authorList>
            <person name="Toyotome T."/>
            <person name="Hosono M."/>
            <person name="Torimaru M."/>
            <person name="Fukuda K."/>
            <person name="Mikami N."/>
        </authorList>
    </citation>
    <scope>NUCLEOTIDE SEQUENCE [LARGE SCALE GENOMIC DNA]</scope>
    <source>
        <strain evidence="3 4">KT1b</strain>
    </source>
</reference>
<feature type="region of interest" description="Disordered" evidence="1">
    <location>
        <begin position="269"/>
        <end position="324"/>
    </location>
</feature>
<dbReference type="PANTHER" id="PTHR38848:SF3">
    <property type="entry name" value="G-PROTEIN COUPLED RECEPTORS FAMILY 3 PROFILE DOMAIN-CONTAINING PROTEIN"/>
    <property type="match status" value="1"/>
</dbReference>
<name>A0ABP9XMM6_9FUNG</name>
<gene>
    <name evidence="3" type="ORF">HPULCUR_001419</name>
</gene>
<feature type="region of interest" description="Disordered" evidence="1">
    <location>
        <begin position="212"/>
        <end position="249"/>
    </location>
</feature>
<comment type="caution">
    <text evidence="3">The sequence shown here is derived from an EMBL/GenBank/DDBJ whole genome shotgun (WGS) entry which is preliminary data.</text>
</comment>
<dbReference type="PANTHER" id="PTHR38848">
    <property type="entry name" value="G-PROTEIN COUPLED RECEPTORS FAMILY 3 PROFILE DOMAIN-CONTAINING PROTEIN"/>
    <property type="match status" value="1"/>
</dbReference>
<feature type="compositionally biased region" description="Polar residues" evidence="1">
    <location>
        <begin position="218"/>
        <end position="237"/>
    </location>
</feature>
<dbReference type="EMBL" id="BAABUJ010000005">
    <property type="protein sequence ID" value="GAA5796051.1"/>
    <property type="molecule type" value="Genomic_DNA"/>
</dbReference>
<protein>
    <recommendedName>
        <fullName evidence="5">Transmembrane protein</fullName>
    </recommendedName>
</protein>
<evidence type="ECO:0008006" key="5">
    <source>
        <dbReference type="Google" id="ProtNLM"/>
    </source>
</evidence>
<dbReference type="Proteomes" id="UP001476247">
    <property type="component" value="Unassembled WGS sequence"/>
</dbReference>
<feature type="compositionally biased region" description="Polar residues" evidence="1">
    <location>
        <begin position="302"/>
        <end position="314"/>
    </location>
</feature>
<evidence type="ECO:0000256" key="2">
    <source>
        <dbReference type="SAM" id="Phobius"/>
    </source>
</evidence>
<keyword evidence="2" id="KW-0812">Transmembrane</keyword>